<dbReference type="InterPro" id="IPR021109">
    <property type="entry name" value="Peptidase_aspartic_dom_sf"/>
</dbReference>
<evidence type="ECO:0000256" key="6">
    <source>
        <dbReference type="PROSITE-ProRule" id="PRU00047"/>
    </source>
</evidence>
<sequence>MAGGNDVGELFKLFVETLKQSDTNKNNVSIEAFAKIIPCFDGESIPIRQWIANFDENAEAYDLTPKQKYVNARNKMKDTAALFLETVTVSSYESLCIALLEEFEKTPSSAEVHKQLRQRRKLASEKFHEYVLQMRKIAAVGNVEEESVISYIADGVEVRNDLKYPLYSARSYKELIKAYELIEPLVKPNEASKRRYAAGGREQIETDKSGSNVERKNQHCFNCGSIQHKRVDCKQDTKCFKCNGTGHMAKQCPEYRRNINIVFNKERMNRLTINNKNLCCLVDTGADVSLIRMGVYAQGFSTCKLQKSFATLYGLGNVTADVVGEFVRTSHSRRVMYKAHLFSNHR</sequence>
<dbReference type="SUPFAM" id="SSF57756">
    <property type="entry name" value="Retrovirus zinc finger-like domains"/>
    <property type="match status" value="1"/>
</dbReference>
<dbReference type="InterPro" id="IPR001878">
    <property type="entry name" value="Znf_CCHC"/>
</dbReference>
<gene>
    <name evidence="10" type="primary">LOC125776342</name>
</gene>
<reference evidence="10" key="2">
    <citation type="submission" date="2025-08" db="UniProtKB">
        <authorList>
            <consortium name="RefSeq"/>
        </authorList>
    </citation>
    <scope>IDENTIFICATION</scope>
    <source>
        <tissue evidence="10">Adult</tissue>
    </source>
</reference>
<keyword evidence="4" id="KW-0255">Endonuclease</keyword>
<feature type="domain" description="CCHC-type" evidence="7">
    <location>
        <begin position="238"/>
        <end position="254"/>
    </location>
</feature>
<keyword evidence="3" id="KW-0540">Nuclease</keyword>
<evidence type="ECO:0000256" key="5">
    <source>
        <dbReference type="ARBA" id="ARBA00022801"/>
    </source>
</evidence>
<evidence type="ECO:0000313" key="10">
    <source>
        <dbReference type="RefSeq" id="XP_049304050.1"/>
    </source>
</evidence>
<reference evidence="9" key="1">
    <citation type="submission" date="2025-05" db="UniProtKB">
        <authorList>
            <consortium name="RefSeq"/>
        </authorList>
    </citation>
    <scope>NUCLEOTIDE SEQUENCE [LARGE SCALE GENOMIC DNA]</scope>
</reference>
<evidence type="ECO:0000259" key="8">
    <source>
        <dbReference type="PROSITE" id="PS50175"/>
    </source>
</evidence>
<dbReference type="InterPro" id="IPR050951">
    <property type="entry name" value="Retrovirus_Pol_polyprotein"/>
</dbReference>
<protein>
    <submittedName>
        <fullName evidence="10">Uncharacterized protein LOC125776342</fullName>
    </submittedName>
</protein>
<keyword evidence="5" id="KW-0378">Hydrolase</keyword>
<dbReference type="PANTHER" id="PTHR37984:SF5">
    <property type="entry name" value="PROTEIN NYNRIN-LIKE"/>
    <property type="match status" value="1"/>
</dbReference>
<dbReference type="SMART" id="SM00343">
    <property type="entry name" value="ZnF_C2HC"/>
    <property type="match status" value="2"/>
</dbReference>
<keyword evidence="6" id="KW-0479">Metal-binding</keyword>
<dbReference type="InterPro" id="IPR001969">
    <property type="entry name" value="Aspartic_peptidase_AS"/>
</dbReference>
<keyword evidence="2" id="KW-0548">Nucleotidyltransferase</keyword>
<dbReference type="Proteomes" id="UP001652620">
    <property type="component" value="Chromosome 2"/>
</dbReference>
<dbReference type="PROSITE" id="PS50175">
    <property type="entry name" value="ASP_PROT_RETROV"/>
    <property type="match status" value="1"/>
</dbReference>
<dbReference type="InterPro" id="IPR036875">
    <property type="entry name" value="Znf_CCHC_sf"/>
</dbReference>
<evidence type="ECO:0000256" key="1">
    <source>
        <dbReference type="ARBA" id="ARBA00022679"/>
    </source>
</evidence>
<dbReference type="Gene3D" id="4.10.60.10">
    <property type="entry name" value="Zinc finger, CCHC-type"/>
    <property type="match status" value="1"/>
</dbReference>
<evidence type="ECO:0000256" key="4">
    <source>
        <dbReference type="ARBA" id="ARBA00022759"/>
    </source>
</evidence>
<proteinExistence type="predicted"/>
<dbReference type="Pfam" id="PF00098">
    <property type="entry name" value="zf-CCHC"/>
    <property type="match status" value="1"/>
</dbReference>
<dbReference type="PROSITE" id="PS00141">
    <property type="entry name" value="ASP_PROTEASE"/>
    <property type="match status" value="1"/>
</dbReference>
<keyword evidence="6" id="KW-0862">Zinc</keyword>
<keyword evidence="6" id="KW-0863">Zinc-finger</keyword>
<keyword evidence="9" id="KW-1185">Reference proteome</keyword>
<evidence type="ECO:0000259" key="7">
    <source>
        <dbReference type="PROSITE" id="PS50158"/>
    </source>
</evidence>
<dbReference type="RefSeq" id="XP_049304050.1">
    <property type="nucleotide sequence ID" value="XM_049448093.1"/>
</dbReference>
<name>A0ABM3J494_BACDO</name>
<keyword evidence="1" id="KW-0808">Transferase</keyword>
<feature type="domain" description="Peptidase A2" evidence="8">
    <location>
        <begin position="278"/>
        <end position="316"/>
    </location>
</feature>
<dbReference type="PANTHER" id="PTHR37984">
    <property type="entry name" value="PROTEIN CBG26694"/>
    <property type="match status" value="1"/>
</dbReference>
<dbReference type="SUPFAM" id="SSF50630">
    <property type="entry name" value="Acid proteases"/>
    <property type="match status" value="1"/>
</dbReference>
<evidence type="ECO:0000256" key="2">
    <source>
        <dbReference type="ARBA" id="ARBA00022695"/>
    </source>
</evidence>
<evidence type="ECO:0000256" key="3">
    <source>
        <dbReference type="ARBA" id="ARBA00022722"/>
    </source>
</evidence>
<accession>A0ABM3J494</accession>
<evidence type="ECO:0000313" key="9">
    <source>
        <dbReference type="Proteomes" id="UP001652620"/>
    </source>
</evidence>
<dbReference type="GeneID" id="125776342"/>
<organism evidence="9 10">
    <name type="scientific">Bactrocera dorsalis</name>
    <name type="common">Oriental fruit fly</name>
    <name type="synonym">Dacus dorsalis</name>
    <dbReference type="NCBI Taxonomy" id="27457"/>
    <lineage>
        <taxon>Eukaryota</taxon>
        <taxon>Metazoa</taxon>
        <taxon>Ecdysozoa</taxon>
        <taxon>Arthropoda</taxon>
        <taxon>Hexapoda</taxon>
        <taxon>Insecta</taxon>
        <taxon>Pterygota</taxon>
        <taxon>Neoptera</taxon>
        <taxon>Endopterygota</taxon>
        <taxon>Diptera</taxon>
        <taxon>Brachycera</taxon>
        <taxon>Muscomorpha</taxon>
        <taxon>Tephritoidea</taxon>
        <taxon>Tephritidae</taxon>
        <taxon>Bactrocera</taxon>
        <taxon>Bactrocera</taxon>
    </lineage>
</organism>
<dbReference type="PROSITE" id="PS50158">
    <property type="entry name" value="ZF_CCHC"/>
    <property type="match status" value="1"/>
</dbReference>
<dbReference type="InterPro" id="IPR001995">
    <property type="entry name" value="Peptidase_A2_cat"/>
</dbReference>